<proteinExistence type="predicted"/>
<protein>
    <submittedName>
        <fullName evidence="1">Putative ovule protein</fullName>
    </submittedName>
</protein>
<dbReference type="AlphaFoldDB" id="A0A0V0GKP4"/>
<sequence length="104" mass="11714">MEGHHLMQVGCSSLAWEGHPVEVVCSSRICHPTWEVCLPITTECQTTHLVSNTMAMDRTMEARLTKQVQGQTRAMLLIHLMGTPIRIQTCLEEICPILITDEQL</sequence>
<organism evidence="1">
    <name type="scientific">Solanum chacoense</name>
    <name type="common">Chaco potato</name>
    <dbReference type="NCBI Taxonomy" id="4108"/>
    <lineage>
        <taxon>Eukaryota</taxon>
        <taxon>Viridiplantae</taxon>
        <taxon>Streptophyta</taxon>
        <taxon>Embryophyta</taxon>
        <taxon>Tracheophyta</taxon>
        <taxon>Spermatophyta</taxon>
        <taxon>Magnoliopsida</taxon>
        <taxon>eudicotyledons</taxon>
        <taxon>Gunneridae</taxon>
        <taxon>Pentapetalae</taxon>
        <taxon>asterids</taxon>
        <taxon>lamiids</taxon>
        <taxon>Solanales</taxon>
        <taxon>Solanaceae</taxon>
        <taxon>Solanoideae</taxon>
        <taxon>Solaneae</taxon>
        <taxon>Solanum</taxon>
    </lineage>
</organism>
<name>A0A0V0GKP4_SOLCH</name>
<dbReference type="EMBL" id="GEDG01036304">
    <property type="protein sequence ID" value="JAP08769.1"/>
    <property type="molecule type" value="Transcribed_RNA"/>
</dbReference>
<accession>A0A0V0GKP4</accession>
<reference evidence="1" key="1">
    <citation type="submission" date="2015-12" db="EMBL/GenBank/DDBJ databases">
        <title>Gene expression during late stages of embryo sac development: a critical building block for successful pollen-pistil interactions.</title>
        <authorList>
            <person name="Liu Y."/>
            <person name="Joly V."/>
            <person name="Sabar M."/>
            <person name="Matton D.P."/>
        </authorList>
    </citation>
    <scope>NUCLEOTIDE SEQUENCE</scope>
</reference>
<evidence type="ECO:0000313" key="1">
    <source>
        <dbReference type="EMBL" id="JAP08769.1"/>
    </source>
</evidence>